<dbReference type="InterPro" id="IPR011335">
    <property type="entry name" value="Restrct_endonuc-II-like"/>
</dbReference>
<name>A0ABS9WIX1_9ACTN</name>
<keyword evidence="1" id="KW-0378">Hydrolase</keyword>
<sequence>MLDLVGARPRSADRVAFHRWAAELPLNQLVSLGGDAYALGPELLLLEMARWVDEVDLILLGHELCGGYRVDRSREEGIASAAPLTTVRAISRCVERNAGVAGVKRLRKVLPHIGEGAESPMETALALIVGLPMSQGGLGAPKPLLNYRLDPGRRWRAAAEKGHYRCDLYWPDRRVAVEYDGERAHTGALRISADARRRAALQAMGVTMVSVTRDQLYRPGDFQRLVKTLRQTLGLRSHARCADYPARQDRLRARVLGVDREAGDLSRLIRFG</sequence>
<evidence type="ECO:0000313" key="1">
    <source>
        <dbReference type="EMBL" id="MCI2242197.1"/>
    </source>
</evidence>
<evidence type="ECO:0000313" key="2">
    <source>
        <dbReference type="Proteomes" id="UP001430755"/>
    </source>
</evidence>
<dbReference type="Gene3D" id="3.40.960.10">
    <property type="entry name" value="VSR Endonuclease"/>
    <property type="match status" value="1"/>
</dbReference>
<organism evidence="1 2">
    <name type="scientific">Adlercreutzia faecimuris</name>
    <dbReference type="NCBI Taxonomy" id="2897341"/>
    <lineage>
        <taxon>Bacteria</taxon>
        <taxon>Bacillati</taxon>
        <taxon>Actinomycetota</taxon>
        <taxon>Coriobacteriia</taxon>
        <taxon>Eggerthellales</taxon>
        <taxon>Eggerthellaceae</taxon>
        <taxon>Adlercreutzia</taxon>
    </lineage>
</organism>
<dbReference type="Proteomes" id="UP001430755">
    <property type="component" value="Unassembled WGS sequence"/>
</dbReference>
<keyword evidence="2" id="KW-1185">Reference proteome</keyword>
<proteinExistence type="predicted"/>
<dbReference type="GO" id="GO:0004519">
    <property type="term" value="F:endonuclease activity"/>
    <property type="evidence" value="ECO:0007669"/>
    <property type="project" value="UniProtKB-KW"/>
</dbReference>
<protein>
    <submittedName>
        <fullName evidence="1">Endonuclease domain-containing protein</fullName>
    </submittedName>
</protein>
<reference evidence="1" key="1">
    <citation type="submission" date="2021-11" db="EMBL/GenBank/DDBJ databases">
        <title>A Novel Adlercreutzia Species, isolated from a Allomyrina dichotoma larva feces.</title>
        <authorList>
            <person name="Suh M.K."/>
        </authorList>
    </citation>
    <scope>NUCLEOTIDE SEQUENCE</scope>
    <source>
        <strain evidence="1">JBNU-10</strain>
    </source>
</reference>
<dbReference type="EMBL" id="JAJMLW010000002">
    <property type="protein sequence ID" value="MCI2242197.1"/>
    <property type="molecule type" value="Genomic_DNA"/>
</dbReference>
<accession>A0ABS9WIX1</accession>
<dbReference type="RefSeq" id="WP_242165170.1">
    <property type="nucleotide sequence ID" value="NZ_JAJMLW010000002.1"/>
</dbReference>
<gene>
    <name evidence="1" type="ORF">LPT13_07515</name>
</gene>
<comment type="caution">
    <text evidence="1">The sequence shown here is derived from an EMBL/GenBank/DDBJ whole genome shotgun (WGS) entry which is preliminary data.</text>
</comment>
<keyword evidence="1" id="KW-0540">Nuclease</keyword>
<dbReference type="SUPFAM" id="SSF52980">
    <property type="entry name" value="Restriction endonuclease-like"/>
    <property type="match status" value="1"/>
</dbReference>
<keyword evidence="1" id="KW-0255">Endonuclease</keyword>